<dbReference type="AlphaFoldDB" id="A0A182UB28"/>
<dbReference type="VEuPathDB" id="VectorBase:AMEC017184"/>
<dbReference type="InterPro" id="IPR001611">
    <property type="entry name" value="Leu-rich_rpt"/>
</dbReference>
<dbReference type="STRING" id="34690.A0A182UB28"/>
<sequence>MDVVIGVRNSSLVNEKLINTYTDVPYDVEILDLSINIISTIENENFMFLHLASCRIPHVFDTMFIDLPNLKSLDLAKNIMNSLSTVPFAHLRKLNSLNLMDNRPQL</sequence>
<organism evidence="1 2">
    <name type="scientific">Anopheles melas</name>
    <dbReference type="NCBI Taxonomy" id="34690"/>
    <lineage>
        <taxon>Eukaryota</taxon>
        <taxon>Metazoa</taxon>
        <taxon>Ecdysozoa</taxon>
        <taxon>Arthropoda</taxon>
        <taxon>Hexapoda</taxon>
        <taxon>Insecta</taxon>
        <taxon>Pterygota</taxon>
        <taxon>Neoptera</taxon>
        <taxon>Endopterygota</taxon>
        <taxon>Diptera</taxon>
        <taxon>Nematocera</taxon>
        <taxon>Culicoidea</taxon>
        <taxon>Culicidae</taxon>
        <taxon>Anophelinae</taxon>
        <taxon>Anopheles</taxon>
    </lineage>
</organism>
<evidence type="ECO:0000313" key="1">
    <source>
        <dbReference type="EnsemblMetazoa" id="AMEC017184-PA"/>
    </source>
</evidence>
<dbReference type="Gene3D" id="3.80.10.10">
    <property type="entry name" value="Ribonuclease Inhibitor"/>
    <property type="match status" value="1"/>
</dbReference>
<reference evidence="1" key="2">
    <citation type="submission" date="2020-05" db="UniProtKB">
        <authorList>
            <consortium name="EnsemblMetazoa"/>
        </authorList>
    </citation>
    <scope>IDENTIFICATION</scope>
    <source>
        <strain evidence="1">CM1001059</strain>
    </source>
</reference>
<evidence type="ECO:0000313" key="2">
    <source>
        <dbReference type="Proteomes" id="UP000075902"/>
    </source>
</evidence>
<dbReference type="EnsemblMetazoa" id="AMEC017184-RA">
    <property type="protein sequence ID" value="AMEC017184-PA"/>
    <property type="gene ID" value="AMEC017184"/>
</dbReference>
<dbReference type="InterPro" id="IPR032675">
    <property type="entry name" value="LRR_dom_sf"/>
</dbReference>
<dbReference type="Pfam" id="PF13855">
    <property type="entry name" value="LRR_8"/>
    <property type="match status" value="1"/>
</dbReference>
<reference evidence="2" key="1">
    <citation type="submission" date="2014-01" db="EMBL/GenBank/DDBJ databases">
        <title>The Genome Sequence of Anopheles melas CM1001059_A (V2).</title>
        <authorList>
            <consortium name="The Broad Institute Genomics Platform"/>
            <person name="Neafsey D.E."/>
            <person name="Besansky N."/>
            <person name="Howell P."/>
            <person name="Walton C."/>
            <person name="Young S.K."/>
            <person name="Zeng Q."/>
            <person name="Gargeya S."/>
            <person name="Fitzgerald M."/>
            <person name="Haas B."/>
            <person name="Abouelleil A."/>
            <person name="Allen A.W."/>
            <person name="Alvarado L."/>
            <person name="Arachchi H.M."/>
            <person name="Berlin A.M."/>
            <person name="Chapman S.B."/>
            <person name="Gainer-Dewar J."/>
            <person name="Goldberg J."/>
            <person name="Griggs A."/>
            <person name="Gujja S."/>
            <person name="Hansen M."/>
            <person name="Howarth C."/>
            <person name="Imamovic A."/>
            <person name="Ireland A."/>
            <person name="Larimer J."/>
            <person name="McCowan C."/>
            <person name="Murphy C."/>
            <person name="Pearson M."/>
            <person name="Poon T.W."/>
            <person name="Priest M."/>
            <person name="Roberts A."/>
            <person name="Saif S."/>
            <person name="Shea T."/>
            <person name="Sisk P."/>
            <person name="Sykes S."/>
            <person name="Wortman J."/>
            <person name="Nusbaum C."/>
            <person name="Birren B."/>
        </authorList>
    </citation>
    <scope>NUCLEOTIDE SEQUENCE [LARGE SCALE GENOMIC DNA]</scope>
    <source>
        <strain evidence="2">CM1001059</strain>
    </source>
</reference>
<proteinExistence type="predicted"/>
<protein>
    <submittedName>
        <fullName evidence="1">Uncharacterized protein</fullName>
    </submittedName>
</protein>
<dbReference type="SUPFAM" id="SSF52058">
    <property type="entry name" value="L domain-like"/>
    <property type="match status" value="1"/>
</dbReference>
<accession>A0A182UB28</accession>
<name>A0A182UB28_9DIPT</name>
<keyword evidence="2" id="KW-1185">Reference proteome</keyword>
<dbReference type="Proteomes" id="UP000075902">
    <property type="component" value="Unassembled WGS sequence"/>
</dbReference>